<dbReference type="Proteomes" id="UP000192578">
    <property type="component" value="Unassembled WGS sequence"/>
</dbReference>
<evidence type="ECO:0000313" key="2">
    <source>
        <dbReference type="Proteomes" id="UP000192578"/>
    </source>
</evidence>
<evidence type="ECO:0000313" key="1">
    <source>
        <dbReference type="EMBL" id="OWA50931.1"/>
    </source>
</evidence>
<name>A0A9X6RKQ4_HYPEX</name>
<accession>A0A9X6RKQ4</accession>
<comment type="caution">
    <text evidence="1">The sequence shown here is derived from an EMBL/GenBank/DDBJ whole genome shotgun (WGS) entry which is preliminary data.</text>
</comment>
<keyword evidence="2" id="KW-1185">Reference proteome</keyword>
<dbReference type="AlphaFoldDB" id="A0A9X6RKQ4"/>
<organism evidence="1 2">
    <name type="scientific">Hypsibius exemplaris</name>
    <name type="common">Freshwater tardigrade</name>
    <dbReference type="NCBI Taxonomy" id="2072580"/>
    <lineage>
        <taxon>Eukaryota</taxon>
        <taxon>Metazoa</taxon>
        <taxon>Ecdysozoa</taxon>
        <taxon>Tardigrada</taxon>
        <taxon>Eutardigrada</taxon>
        <taxon>Parachela</taxon>
        <taxon>Hypsibioidea</taxon>
        <taxon>Hypsibiidae</taxon>
        <taxon>Hypsibius</taxon>
    </lineage>
</organism>
<protein>
    <submittedName>
        <fullName evidence="1">Uncharacterized protein</fullName>
    </submittedName>
</protein>
<proteinExistence type="predicted"/>
<sequence>MAWEDEAIFKRLGRHWRKADLISKVAALNIPHSGVYANSSKGVWFGVLRDWVKDPANTDGAAVEEASAPYYAASSKRVSAAEADISHGTGRFVLKPIARPWQDHLAALFDSGSCLLCKSALTRQVKGCHTEKTQTQHLRDRHPDHAVQKVYELAEVVNQVSAFSTKTAGDLRDLRGQTVEALDAMCQ</sequence>
<reference evidence="2" key="1">
    <citation type="submission" date="2017-01" db="EMBL/GenBank/DDBJ databases">
        <title>Comparative genomics of anhydrobiosis in the tardigrade Hypsibius dujardini.</title>
        <authorList>
            <person name="Yoshida Y."/>
            <person name="Koutsovoulos G."/>
            <person name="Laetsch D."/>
            <person name="Stevens L."/>
            <person name="Kumar S."/>
            <person name="Horikawa D."/>
            <person name="Ishino K."/>
            <person name="Komine S."/>
            <person name="Tomita M."/>
            <person name="Blaxter M."/>
            <person name="Arakawa K."/>
        </authorList>
    </citation>
    <scope>NUCLEOTIDE SEQUENCE [LARGE SCALE GENOMIC DNA]</scope>
    <source>
        <strain evidence="2">Z151</strain>
    </source>
</reference>
<gene>
    <name evidence="1" type="ORF">BV898_15432</name>
</gene>
<dbReference type="EMBL" id="MTYJ01000208">
    <property type="protein sequence ID" value="OWA50931.1"/>
    <property type="molecule type" value="Genomic_DNA"/>
</dbReference>